<evidence type="ECO:0000313" key="4">
    <source>
        <dbReference type="EMBL" id="KAK2179308.1"/>
    </source>
</evidence>
<evidence type="ECO:0000256" key="2">
    <source>
        <dbReference type="SAM" id="SignalP"/>
    </source>
</evidence>
<gene>
    <name evidence="4" type="ORF">NP493_499g00024</name>
</gene>
<keyword evidence="1" id="KW-0472">Membrane</keyword>
<dbReference type="InterPro" id="IPR002035">
    <property type="entry name" value="VWF_A"/>
</dbReference>
<feature type="transmembrane region" description="Helical" evidence="1">
    <location>
        <begin position="902"/>
        <end position="930"/>
    </location>
</feature>
<evidence type="ECO:0000313" key="5">
    <source>
        <dbReference type="Proteomes" id="UP001209878"/>
    </source>
</evidence>
<evidence type="ECO:0000256" key="1">
    <source>
        <dbReference type="SAM" id="Phobius"/>
    </source>
</evidence>
<feature type="chain" id="PRO_5042110724" description="VWFA domain-containing protein" evidence="2">
    <location>
        <begin position="24"/>
        <end position="947"/>
    </location>
</feature>
<name>A0AAD9KYU7_RIDPI</name>
<comment type="caution">
    <text evidence="4">The sequence shown here is derived from an EMBL/GenBank/DDBJ whole genome shotgun (WGS) entry which is preliminary data.</text>
</comment>
<dbReference type="PANTHER" id="PTHR10579:SF172">
    <property type="entry name" value="CALCIUM-ACTIVATED CHLORIDE CHANNEL REGULATOR 4 PRECURSOR-RELATED"/>
    <property type="match status" value="1"/>
</dbReference>
<dbReference type="EMBL" id="JAODUO010000498">
    <property type="protein sequence ID" value="KAK2179308.1"/>
    <property type="molecule type" value="Genomic_DNA"/>
</dbReference>
<sequence length="947" mass="103147">MSRCFANVVAWLTFLLVADTTFARSSLKLVKNGYENLVVAIAETVPDTQSAKAIANIKAMFTDASNEMFIATQHRVYFRNITIVVPKSWKSKKDYKEATTESFATANIIIDGNERGGMSTRNYGICGKEGLYIRIPKSYLTNKLSTFSSGYGTPGRTIVHEWGHFRWGLGDEYPVHRPGFQSFYFGTNRTIKAVKCGKNMNGRFMDRNTKKNCTVSRVTGLPTSTCRFFEDRTNPGVSASLMFYHWIPKVTTFCDSDVSNTASLHNDDAPSEHNKRCKHKSCWQVMRGHKDFHNGNSPVLPASHNTKPTFRIVQGKSKQFVLVLDVSGSMSRQVHGVSRIQKLRQTAADFLLNAVPLNYSVGIVTFSNRAYTVSQLTKITNATVRRHLASKLPSGTGGGTGIGSGLLRGVQVLEANGGSASGGTLILVSDGGENKAPTIRAVTPTLKKKSVTVHTILISNNADAKLVKLAADTKGRSFFDTGSIDTTDLLSAFRSTVNDEDSGSPGAAPVEILLESLWIAGNDDVNKSVSIDSSVGRNTEFTFSYTGTTFTLDVVVISPSGVNYTASHDTKATKQMTIAINDTEVGFWTVVLRNPGPTSTHTQLLVTSMAPSDDSYPIRLWAHLSHQEVNFKDPSTLKLIVRADLRKGYEPVIGAKVEVQVGSLPWKPMTDDGLGVDEIGNDGFYSAALLQFSGNGKFPLKVRATSKEGDKTQLVVGGGTLSAYQPDGDVDETEPTYEAVGQFQRTKAAGLVKVVNLTPNTDLYALYPLPPAEVRDLRVSAMSYDDKTVTLQWTAVGDYVDQETASSYDIRFSTDIKQLLHSFENATQLDDSDVIKGNLTSPASPSETETFVVRFRPHYLNSTLFFGLKVTHSRGRVSGVSNIESAAIVYVPPEETKESSGFFTTAVLVGIACAVATLFLVVIGVALWVVRKHCISVKVAAQQEKAT</sequence>
<accession>A0AAD9KYU7</accession>
<dbReference type="Gene3D" id="3.40.50.410">
    <property type="entry name" value="von Willebrand factor, type A domain"/>
    <property type="match status" value="1"/>
</dbReference>
<dbReference type="SMART" id="SM00327">
    <property type="entry name" value="VWA"/>
    <property type="match status" value="1"/>
</dbReference>
<dbReference type="SUPFAM" id="SSF53300">
    <property type="entry name" value="vWA-like"/>
    <property type="match status" value="1"/>
</dbReference>
<reference evidence="4" key="1">
    <citation type="journal article" date="2023" name="Mol. Biol. Evol.">
        <title>Third-Generation Sequencing Reveals the Adaptive Role of the Epigenome in Three Deep-Sea Polychaetes.</title>
        <authorList>
            <person name="Perez M."/>
            <person name="Aroh O."/>
            <person name="Sun Y."/>
            <person name="Lan Y."/>
            <person name="Juniper S.K."/>
            <person name="Young C.R."/>
            <person name="Angers B."/>
            <person name="Qian P.Y."/>
        </authorList>
    </citation>
    <scope>NUCLEOTIDE SEQUENCE</scope>
    <source>
        <strain evidence="4">R07B-5</strain>
    </source>
</reference>
<dbReference type="PANTHER" id="PTHR10579">
    <property type="entry name" value="CALCIUM-ACTIVATED CHLORIDE CHANNEL REGULATOR"/>
    <property type="match status" value="1"/>
</dbReference>
<proteinExistence type="predicted"/>
<organism evidence="4 5">
    <name type="scientific">Ridgeia piscesae</name>
    <name type="common">Tubeworm</name>
    <dbReference type="NCBI Taxonomy" id="27915"/>
    <lineage>
        <taxon>Eukaryota</taxon>
        <taxon>Metazoa</taxon>
        <taxon>Spiralia</taxon>
        <taxon>Lophotrochozoa</taxon>
        <taxon>Annelida</taxon>
        <taxon>Polychaeta</taxon>
        <taxon>Sedentaria</taxon>
        <taxon>Canalipalpata</taxon>
        <taxon>Sabellida</taxon>
        <taxon>Siboglinidae</taxon>
        <taxon>Ridgeia</taxon>
    </lineage>
</organism>
<dbReference type="Pfam" id="PF08434">
    <property type="entry name" value="CLCA"/>
    <property type="match status" value="1"/>
</dbReference>
<evidence type="ECO:0000259" key="3">
    <source>
        <dbReference type="PROSITE" id="PS50234"/>
    </source>
</evidence>
<dbReference type="InterPro" id="IPR051266">
    <property type="entry name" value="CLCR"/>
</dbReference>
<feature type="domain" description="VWFA" evidence="3">
    <location>
        <begin position="319"/>
        <end position="497"/>
    </location>
</feature>
<dbReference type="Proteomes" id="UP001209878">
    <property type="component" value="Unassembled WGS sequence"/>
</dbReference>
<keyword evidence="1" id="KW-1133">Transmembrane helix</keyword>
<dbReference type="InterPro" id="IPR036465">
    <property type="entry name" value="vWFA_dom_sf"/>
</dbReference>
<dbReference type="CDD" id="cd00198">
    <property type="entry name" value="vWFA"/>
    <property type="match status" value="1"/>
</dbReference>
<dbReference type="AlphaFoldDB" id="A0AAD9KYU7"/>
<keyword evidence="5" id="KW-1185">Reference proteome</keyword>
<dbReference type="InterPro" id="IPR013642">
    <property type="entry name" value="CLCA_N"/>
</dbReference>
<keyword evidence="2" id="KW-0732">Signal</keyword>
<keyword evidence="1" id="KW-0812">Transmembrane</keyword>
<dbReference type="PROSITE" id="PS50234">
    <property type="entry name" value="VWFA"/>
    <property type="match status" value="1"/>
</dbReference>
<feature type="signal peptide" evidence="2">
    <location>
        <begin position="1"/>
        <end position="23"/>
    </location>
</feature>
<protein>
    <recommendedName>
        <fullName evidence="3">VWFA domain-containing protein</fullName>
    </recommendedName>
</protein>
<dbReference type="Pfam" id="PF00092">
    <property type="entry name" value="VWA"/>
    <property type="match status" value="1"/>
</dbReference>